<evidence type="ECO:0000259" key="1">
    <source>
        <dbReference type="PROSITE" id="PS50943"/>
    </source>
</evidence>
<dbReference type="PROSITE" id="PS50943">
    <property type="entry name" value="HTH_CROC1"/>
    <property type="match status" value="1"/>
</dbReference>
<dbReference type="EMBL" id="CP047650">
    <property type="protein sequence ID" value="QHI98514.1"/>
    <property type="molecule type" value="Genomic_DNA"/>
</dbReference>
<dbReference type="Pfam" id="PF13560">
    <property type="entry name" value="HTH_31"/>
    <property type="match status" value="1"/>
</dbReference>
<dbReference type="KEGG" id="xyk:GT347_11215"/>
<dbReference type="AlphaFoldDB" id="A0A857J3L0"/>
<evidence type="ECO:0000313" key="2">
    <source>
        <dbReference type="EMBL" id="QHI98514.1"/>
    </source>
</evidence>
<dbReference type="SMART" id="SM00530">
    <property type="entry name" value="HTH_XRE"/>
    <property type="match status" value="1"/>
</dbReference>
<dbReference type="Gene3D" id="1.10.260.40">
    <property type="entry name" value="lambda repressor-like DNA-binding domains"/>
    <property type="match status" value="1"/>
</dbReference>
<name>A0A857J3L0_9BURK</name>
<dbReference type="SUPFAM" id="SSF47413">
    <property type="entry name" value="lambda repressor-like DNA-binding domains"/>
    <property type="match status" value="1"/>
</dbReference>
<dbReference type="Proteomes" id="UP000464787">
    <property type="component" value="Chromosome"/>
</dbReference>
<evidence type="ECO:0000313" key="3">
    <source>
        <dbReference type="Proteomes" id="UP000464787"/>
    </source>
</evidence>
<protein>
    <submittedName>
        <fullName evidence="2">Helix-turn-helix domain-containing protein</fullName>
    </submittedName>
</protein>
<keyword evidence="3" id="KW-1185">Reference proteome</keyword>
<dbReference type="GO" id="GO:0003677">
    <property type="term" value="F:DNA binding"/>
    <property type="evidence" value="ECO:0007669"/>
    <property type="project" value="InterPro"/>
</dbReference>
<dbReference type="RefSeq" id="WP_160552031.1">
    <property type="nucleotide sequence ID" value="NZ_CP047650.1"/>
</dbReference>
<gene>
    <name evidence="2" type="ORF">GT347_11215</name>
</gene>
<dbReference type="InterPro" id="IPR001387">
    <property type="entry name" value="Cro/C1-type_HTH"/>
</dbReference>
<dbReference type="InterPro" id="IPR010982">
    <property type="entry name" value="Lambda_DNA-bd_dom_sf"/>
</dbReference>
<organism evidence="2 3">
    <name type="scientific">Xylophilus rhododendri</name>
    <dbReference type="NCBI Taxonomy" id="2697032"/>
    <lineage>
        <taxon>Bacteria</taxon>
        <taxon>Pseudomonadati</taxon>
        <taxon>Pseudomonadota</taxon>
        <taxon>Betaproteobacteria</taxon>
        <taxon>Burkholderiales</taxon>
        <taxon>Xylophilus</taxon>
    </lineage>
</organism>
<accession>A0A857J3L0</accession>
<feature type="domain" description="HTH cro/C1-type" evidence="1">
    <location>
        <begin position="17"/>
        <end position="71"/>
    </location>
</feature>
<sequence>MPVSLYEEQYNALRALLKSLRLQAKLTQVQMAEALGLGQSYISKLERGENFVDVLLFARWCDACGLQPGKVLHKFLNPPPPADR</sequence>
<dbReference type="CDD" id="cd00093">
    <property type="entry name" value="HTH_XRE"/>
    <property type="match status" value="1"/>
</dbReference>
<proteinExistence type="predicted"/>
<reference evidence="2 3" key="1">
    <citation type="submission" date="2020-01" db="EMBL/GenBank/DDBJ databases">
        <title>Genome sequencing of strain KACC 21265.</title>
        <authorList>
            <person name="Heo J."/>
            <person name="Kim S.-J."/>
            <person name="Kim J.-S."/>
            <person name="Hong S.-B."/>
            <person name="Kwon S.-W."/>
        </authorList>
    </citation>
    <scope>NUCLEOTIDE SEQUENCE [LARGE SCALE GENOMIC DNA]</scope>
    <source>
        <strain evidence="2 3">KACC 21265</strain>
    </source>
</reference>